<feature type="compositionally biased region" description="Polar residues" evidence="1">
    <location>
        <begin position="29"/>
        <end position="38"/>
    </location>
</feature>
<organism evidence="2 3">
    <name type="scientific">Cercophora samala</name>
    <dbReference type="NCBI Taxonomy" id="330535"/>
    <lineage>
        <taxon>Eukaryota</taxon>
        <taxon>Fungi</taxon>
        <taxon>Dikarya</taxon>
        <taxon>Ascomycota</taxon>
        <taxon>Pezizomycotina</taxon>
        <taxon>Sordariomycetes</taxon>
        <taxon>Sordariomycetidae</taxon>
        <taxon>Sordariales</taxon>
        <taxon>Lasiosphaeriaceae</taxon>
        <taxon>Cercophora</taxon>
    </lineage>
</organism>
<dbReference type="Proteomes" id="UP001174997">
    <property type="component" value="Unassembled WGS sequence"/>
</dbReference>
<accession>A0AA39ZBK6</accession>
<comment type="caution">
    <text evidence="2">The sequence shown here is derived from an EMBL/GenBank/DDBJ whole genome shotgun (WGS) entry which is preliminary data.</text>
</comment>
<dbReference type="EMBL" id="JAULSY010000065">
    <property type="protein sequence ID" value="KAK0667885.1"/>
    <property type="molecule type" value="Genomic_DNA"/>
</dbReference>
<evidence type="ECO:0000313" key="2">
    <source>
        <dbReference type="EMBL" id="KAK0667885.1"/>
    </source>
</evidence>
<evidence type="ECO:0000256" key="1">
    <source>
        <dbReference type="SAM" id="MobiDB-lite"/>
    </source>
</evidence>
<sequence>MPVEAQAGPSAPNRTGTKNLFGDGGWLADTSSSAQKTPAQKKLESITGPKKSPTKSKSRFLGGFMKKARGIVESPSRTFGPQLRRSPASMPQLPRTGQEPPTPPAYVPRQSQLVISLTPREQSLIYCELDFVIAEALHDYIMSQLQHGRVDLNIVKKTADEWAKKGLPKVKGFRYDIDTQLSILRGHIEVFKFYGNAATTVPSMLGIIDTMKTTAREMRIRTYCVPDVVIGKWI</sequence>
<feature type="region of interest" description="Disordered" evidence="1">
    <location>
        <begin position="1"/>
        <end position="106"/>
    </location>
</feature>
<protein>
    <submittedName>
        <fullName evidence="2">Uncharacterized protein</fullName>
    </submittedName>
</protein>
<keyword evidence="3" id="KW-1185">Reference proteome</keyword>
<gene>
    <name evidence="2" type="ORF">QBC41DRAFT_253349</name>
</gene>
<evidence type="ECO:0000313" key="3">
    <source>
        <dbReference type="Proteomes" id="UP001174997"/>
    </source>
</evidence>
<dbReference type="AlphaFoldDB" id="A0AA39ZBK6"/>
<name>A0AA39ZBK6_9PEZI</name>
<reference evidence="2" key="1">
    <citation type="submission" date="2023-06" db="EMBL/GenBank/DDBJ databases">
        <title>Genome-scale phylogeny and comparative genomics of the fungal order Sordariales.</title>
        <authorList>
            <consortium name="Lawrence Berkeley National Laboratory"/>
            <person name="Hensen N."/>
            <person name="Bonometti L."/>
            <person name="Westerberg I."/>
            <person name="Brannstrom I.O."/>
            <person name="Guillou S."/>
            <person name="Cros-Aarteil S."/>
            <person name="Calhoun S."/>
            <person name="Haridas S."/>
            <person name="Kuo A."/>
            <person name="Mondo S."/>
            <person name="Pangilinan J."/>
            <person name="Riley R."/>
            <person name="Labutti K."/>
            <person name="Andreopoulos B."/>
            <person name="Lipzen A."/>
            <person name="Chen C."/>
            <person name="Yanf M."/>
            <person name="Daum C."/>
            <person name="Ng V."/>
            <person name="Clum A."/>
            <person name="Steindorff A."/>
            <person name="Ohm R."/>
            <person name="Martin F."/>
            <person name="Silar P."/>
            <person name="Natvig D."/>
            <person name="Lalanne C."/>
            <person name="Gautier V."/>
            <person name="Ament-Velasquez S.L."/>
            <person name="Kruys A."/>
            <person name="Hutchinson M.I."/>
            <person name="Powell A.J."/>
            <person name="Barry K."/>
            <person name="Miller A.N."/>
            <person name="Grigoriev I.V."/>
            <person name="Debuchy R."/>
            <person name="Gladieux P."/>
            <person name="Thoren M.H."/>
            <person name="Johannesson H."/>
        </authorList>
    </citation>
    <scope>NUCLEOTIDE SEQUENCE</scope>
    <source>
        <strain evidence="2">CBS 307.81</strain>
    </source>
</reference>
<proteinExistence type="predicted"/>